<accession>A0A2N5W9T0</accession>
<proteinExistence type="predicted"/>
<protein>
    <submittedName>
        <fullName evidence="1">Uncharacterized protein</fullName>
    </submittedName>
</protein>
<evidence type="ECO:0000313" key="1">
    <source>
        <dbReference type="EMBL" id="PLW58995.1"/>
    </source>
</evidence>
<reference evidence="2" key="1">
    <citation type="submission" date="2016-08" db="EMBL/GenBank/DDBJ databases">
        <title>Comparative genomics of Lactococcus lactis strain WFLU12 isolated from the gastrointestinal tract of wild olive flounder (Paralichythys olivaceus).</title>
        <authorList>
            <person name="Nguyen T.L."/>
            <person name="Kim D.-H."/>
        </authorList>
    </citation>
    <scope>NUCLEOTIDE SEQUENCE [LARGE SCALE GENOMIC DNA]</scope>
    <source>
        <strain evidence="2">WFLU12</strain>
    </source>
</reference>
<evidence type="ECO:0000313" key="2">
    <source>
        <dbReference type="Proteomes" id="UP000234865"/>
    </source>
</evidence>
<organism evidence="1 2">
    <name type="scientific">Lactococcus lactis subsp. lactis</name>
    <name type="common">Streptococcus lactis</name>
    <dbReference type="NCBI Taxonomy" id="1360"/>
    <lineage>
        <taxon>Bacteria</taxon>
        <taxon>Bacillati</taxon>
        <taxon>Bacillota</taxon>
        <taxon>Bacilli</taxon>
        <taxon>Lactobacillales</taxon>
        <taxon>Streptococcaceae</taxon>
        <taxon>Lactococcus</taxon>
    </lineage>
</organism>
<gene>
    <name evidence="1" type="ORF">CYU10_002396</name>
</gene>
<name>A0A2N5W9T0_LACLL</name>
<dbReference type="EMBL" id="PKRZ01000002">
    <property type="protein sequence ID" value="PLW58995.1"/>
    <property type="molecule type" value="Genomic_DNA"/>
</dbReference>
<dbReference type="RefSeq" id="WP_095587013.1">
    <property type="nucleotide sequence ID" value="NZ_PKRZ01000002.1"/>
</dbReference>
<sequence length="66" mass="7814">MNVDEYILNAIKNNLTDEEVHEWLTNGKADDYFYRIFVDYHGLPMILENTLVTRGFELLKGLYSKE</sequence>
<dbReference type="AlphaFoldDB" id="A0A2N5W9T0"/>
<dbReference type="Proteomes" id="UP000234865">
    <property type="component" value="Unassembled WGS sequence"/>
</dbReference>
<comment type="caution">
    <text evidence="1">The sequence shown here is derived from an EMBL/GenBank/DDBJ whole genome shotgun (WGS) entry which is preliminary data.</text>
</comment>